<dbReference type="Proteomes" id="UP000605992">
    <property type="component" value="Unassembled WGS sequence"/>
</dbReference>
<dbReference type="AlphaFoldDB" id="A0A8J3V007"/>
<comment type="caution">
    <text evidence="3">The sequence shown here is derived from an EMBL/GenBank/DDBJ whole genome shotgun (WGS) entry which is preliminary data.</text>
</comment>
<keyword evidence="2" id="KW-0472">Membrane</keyword>
<accession>A0A8J3V007</accession>
<dbReference type="EMBL" id="BOOR01000022">
    <property type="protein sequence ID" value="GII54973.1"/>
    <property type="molecule type" value="Genomic_DNA"/>
</dbReference>
<sequence length="151" mass="14608">MSTGDGWTGRGQLAVAGVAAVATVIVAVITIWIAGQGDGDNGDNGSPPQSQPTMSVTPSHSATAGEPAPTAHPTVTVTQTAGTPVQIILPSNLSIDVHGDDGGGGDGGTGLITALGGFLVGAGTLVTGYATWLAGRKRAKPGGGPDAGKQD</sequence>
<feature type="compositionally biased region" description="Polar residues" evidence="1">
    <location>
        <begin position="46"/>
        <end position="62"/>
    </location>
</feature>
<reference evidence="3" key="1">
    <citation type="submission" date="2021-01" db="EMBL/GenBank/DDBJ databases">
        <title>Whole genome shotgun sequence of Planotetraspora thailandica NBRC 104271.</title>
        <authorList>
            <person name="Komaki H."/>
            <person name="Tamura T."/>
        </authorList>
    </citation>
    <scope>NUCLEOTIDE SEQUENCE</scope>
    <source>
        <strain evidence="3">NBRC 104271</strain>
    </source>
</reference>
<keyword evidence="2" id="KW-1133">Transmembrane helix</keyword>
<dbReference type="RefSeq" id="WP_203945179.1">
    <property type="nucleotide sequence ID" value="NZ_BOOR01000022.1"/>
</dbReference>
<organism evidence="3 4">
    <name type="scientific">Planotetraspora thailandica</name>
    <dbReference type="NCBI Taxonomy" id="487172"/>
    <lineage>
        <taxon>Bacteria</taxon>
        <taxon>Bacillati</taxon>
        <taxon>Actinomycetota</taxon>
        <taxon>Actinomycetes</taxon>
        <taxon>Streptosporangiales</taxon>
        <taxon>Streptosporangiaceae</taxon>
        <taxon>Planotetraspora</taxon>
    </lineage>
</organism>
<name>A0A8J3V007_9ACTN</name>
<evidence type="ECO:0000313" key="4">
    <source>
        <dbReference type="Proteomes" id="UP000605992"/>
    </source>
</evidence>
<evidence type="ECO:0000256" key="2">
    <source>
        <dbReference type="SAM" id="Phobius"/>
    </source>
</evidence>
<evidence type="ECO:0000313" key="3">
    <source>
        <dbReference type="EMBL" id="GII54973.1"/>
    </source>
</evidence>
<proteinExistence type="predicted"/>
<gene>
    <name evidence="3" type="ORF">Pth03_33620</name>
</gene>
<protein>
    <submittedName>
        <fullName evidence="3">Uncharacterized protein</fullName>
    </submittedName>
</protein>
<keyword evidence="2" id="KW-0812">Transmembrane</keyword>
<evidence type="ECO:0000256" key="1">
    <source>
        <dbReference type="SAM" id="MobiDB-lite"/>
    </source>
</evidence>
<feature type="transmembrane region" description="Helical" evidence="2">
    <location>
        <begin position="12"/>
        <end position="34"/>
    </location>
</feature>
<keyword evidence="4" id="KW-1185">Reference proteome</keyword>
<feature type="region of interest" description="Disordered" evidence="1">
    <location>
        <begin position="39"/>
        <end position="74"/>
    </location>
</feature>
<feature type="transmembrane region" description="Helical" evidence="2">
    <location>
        <begin position="111"/>
        <end position="132"/>
    </location>
</feature>